<name>A0A0G0P6R8_9BACT</name>
<keyword evidence="5" id="KW-0175">Coiled coil</keyword>
<evidence type="ECO:0000256" key="4">
    <source>
        <dbReference type="ARBA" id="ARBA00023136"/>
    </source>
</evidence>
<proteinExistence type="predicted"/>
<evidence type="ECO:0000256" key="3">
    <source>
        <dbReference type="ARBA" id="ARBA00022989"/>
    </source>
</evidence>
<protein>
    <recommendedName>
        <fullName evidence="7">Lipopolysaccharide assembly protein A domain-containing protein</fullName>
    </recommendedName>
</protein>
<evidence type="ECO:0000256" key="6">
    <source>
        <dbReference type="SAM" id="Phobius"/>
    </source>
</evidence>
<organism evidence="8 9">
    <name type="scientific">Candidatus Woesebacteria bacterium GW2011_GWB1_38_8</name>
    <dbReference type="NCBI Taxonomy" id="1618570"/>
    <lineage>
        <taxon>Bacteria</taxon>
        <taxon>Candidatus Woeseibacteriota</taxon>
    </lineage>
</organism>
<reference evidence="8 9" key="1">
    <citation type="journal article" date="2015" name="Nature">
        <title>rRNA introns, odd ribosomes, and small enigmatic genomes across a large radiation of phyla.</title>
        <authorList>
            <person name="Brown C.T."/>
            <person name="Hug L.A."/>
            <person name="Thomas B.C."/>
            <person name="Sharon I."/>
            <person name="Castelle C.J."/>
            <person name="Singh A."/>
            <person name="Wilkins M.J."/>
            <person name="Williams K.H."/>
            <person name="Banfield J.F."/>
        </authorList>
    </citation>
    <scope>NUCLEOTIDE SEQUENCE [LARGE SCALE GENOMIC DNA]</scope>
</reference>
<dbReference type="STRING" id="1618570.UT08_C0011G0029"/>
<evidence type="ECO:0000313" key="8">
    <source>
        <dbReference type="EMBL" id="KKQ85011.1"/>
    </source>
</evidence>
<evidence type="ECO:0000256" key="2">
    <source>
        <dbReference type="ARBA" id="ARBA00022692"/>
    </source>
</evidence>
<evidence type="ECO:0000259" key="7">
    <source>
        <dbReference type="Pfam" id="PF06305"/>
    </source>
</evidence>
<dbReference type="InterPro" id="IPR010445">
    <property type="entry name" value="LapA_dom"/>
</dbReference>
<keyword evidence="2 6" id="KW-0812">Transmembrane</keyword>
<dbReference type="GO" id="GO:0005886">
    <property type="term" value="C:plasma membrane"/>
    <property type="evidence" value="ECO:0007669"/>
    <property type="project" value="InterPro"/>
</dbReference>
<keyword evidence="3 6" id="KW-1133">Transmembrane helix</keyword>
<keyword evidence="1" id="KW-1003">Cell membrane</keyword>
<keyword evidence="4 6" id="KW-0472">Membrane</keyword>
<feature type="transmembrane region" description="Helical" evidence="6">
    <location>
        <begin position="39"/>
        <end position="60"/>
    </location>
</feature>
<dbReference type="Pfam" id="PF06305">
    <property type="entry name" value="LapA_dom"/>
    <property type="match status" value="1"/>
</dbReference>
<evidence type="ECO:0000313" key="9">
    <source>
        <dbReference type="Proteomes" id="UP000034081"/>
    </source>
</evidence>
<accession>A0A0G0P6R8</accession>
<evidence type="ECO:0000256" key="5">
    <source>
        <dbReference type="SAM" id="Coils"/>
    </source>
</evidence>
<evidence type="ECO:0000256" key="1">
    <source>
        <dbReference type="ARBA" id="ARBA00022475"/>
    </source>
</evidence>
<feature type="coiled-coil region" evidence="5">
    <location>
        <begin position="69"/>
        <end position="103"/>
    </location>
</feature>
<gene>
    <name evidence="8" type="ORF">UT08_C0011G0029</name>
</gene>
<sequence>MLVLVLVIIFGVAFSYFATQNTGGITIYLGSYTLGNIPLYLVVLGSMAICLSIAGLIYLLKNLSSSLTISEKESELRDVKKELAEITKHAHKLELENTKLKAKAGIEDFDDESF</sequence>
<dbReference type="AlphaFoldDB" id="A0A0G0P6R8"/>
<dbReference type="Proteomes" id="UP000034081">
    <property type="component" value="Unassembled WGS sequence"/>
</dbReference>
<comment type="caution">
    <text evidence="8">The sequence shown here is derived from an EMBL/GenBank/DDBJ whole genome shotgun (WGS) entry which is preliminary data.</text>
</comment>
<dbReference type="EMBL" id="LBVL01000011">
    <property type="protein sequence ID" value="KKQ85011.1"/>
    <property type="molecule type" value="Genomic_DNA"/>
</dbReference>
<feature type="domain" description="Lipopolysaccharide assembly protein A" evidence="7">
    <location>
        <begin position="20"/>
        <end position="84"/>
    </location>
</feature>